<dbReference type="RefSeq" id="XP_066079705.1">
    <property type="nucleotide sequence ID" value="XM_066223608.1"/>
</dbReference>
<feature type="transmembrane region" description="Helical" evidence="1">
    <location>
        <begin position="209"/>
        <end position="229"/>
    </location>
</feature>
<feature type="transmembrane region" description="Helical" evidence="1">
    <location>
        <begin position="346"/>
        <end position="369"/>
    </location>
</feature>
<keyword evidence="3" id="KW-1185">Reference proteome</keyword>
<accession>A0AAX4K789</accession>
<dbReference type="AlphaFoldDB" id="A0AAX4K789"/>
<evidence type="ECO:0008006" key="4">
    <source>
        <dbReference type="Google" id="ProtNLM"/>
    </source>
</evidence>
<reference evidence="2 3" key="1">
    <citation type="submission" date="2024-01" db="EMBL/GenBank/DDBJ databases">
        <title>Comparative genomics of Cryptococcus and Kwoniella reveals pathogenesis evolution and contrasting modes of karyotype evolution via chromosome fusion or intercentromeric recombination.</title>
        <authorList>
            <person name="Coelho M.A."/>
            <person name="David-Palma M."/>
            <person name="Shea T."/>
            <person name="Bowers K."/>
            <person name="McGinley-Smith S."/>
            <person name="Mohammad A.W."/>
            <person name="Gnirke A."/>
            <person name="Yurkov A.M."/>
            <person name="Nowrousian M."/>
            <person name="Sun S."/>
            <person name="Cuomo C.A."/>
            <person name="Heitman J."/>
        </authorList>
    </citation>
    <scope>NUCLEOTIDE SEQUENCE [LARGE SCALE GENOMIC DNA]</scope>
    <source>
        <strain evidence="2 3">CBS 6074</strain>
    </source>
</reference>
<keyword evidence="1" id="KW-0472">Membrane</keyword>
<evidence type="ECO:0000313" key="2">
    <source>
        <dbReference type="EMBL" id="WWC92943.1"/>
    </source>
</evidence>
<evidence type="ECO:0000256" key="1">
    <source>
        <dbReference type="SAM" id="Phobius"/>
    </source>
</evidence>
<protein>
    <recommendedName>
        <fullName evidence="4">EamA domain-containing protein</fullName>
    </recommendedName>
</protein>
<feature type="transmembrane region" description="Helical" evidence="1">
    <location>
        <begin position="417"/>
        <end position="435"/>
    </location>
</feature>
<feature type="transmembrane region" description="Helical" evidence="1">
    <location>
        <begin position="130"/>
        <end position="146"/>
    </location>
</feature>
<feature type="transmembrane region" description="Helical" evidence="1">
    <location>
        <begin position="158"/>
        <end position="175"/>
    </location>
</feature>
<keyword evidence="1" id="KW-0812">Transmembrane</keyword>
<keyword evidence="1" id="KW-1133">Transmembrane helix</keyword>
<dbReference type="PANTHER" id="PTHR19346">
    <property type="entry name" value="SUGAR PHOSPHATE TRANSPORTER DOMAIN-CONTAINING PROTEIN"/>
    <property type="match status" value="1"/>
</dbReference>
<feature type="transmembrane region" description="Helical" evidence="1">
    <location>
        <begin position="441"/>
        <end position="458"/>
    </location>
</feature>
<feature type="transmembrane region" description="Helical" evidence="1">
    <location>
        <begin position="65"/>
        <end position="83"/>
    </location>
</feature>
<dbReference type="EMBL" id="CP144108">
    <property type="protein sequence ID" value="WWC92943.1"/>
    <property type="molecule type" value="Genomic_DNA"/>
</dbReference>
<name>A0AAX4K789_9TREE</name>
<dbReference type="InterPro" id="IPR026505">
    <property type="entry name" value="Solute_c_fam_35_mem_F3/F4"/>
</dbReference>
<organism evidence="2 3">
    <name type="scientific">Kwoniella dendrophila CBS 6074</name>
    <dbReference type="NCBI Taxonomy" id="1295534"/>
    <lineage>
        <taxon>Eukaryota</taxon>
        <taxon>Fungi</taxon>
        <taxon>Dikarya</taxon>
        <taxon>Basidiomycota</taxon>
        <taxon>Agaricomycotina</taxon>
        <taxon>Tremellomycetes</taxon>
        <taxon>Tremellales</taxon>
        <taxon>Cryptococcaceae</taxon>
        <taxon>Kwoniella</taxon>
    </lineage>
</organism>
<sequence length="462" mass="50769">MSSIQSYTHPSTTTHIPTIGISPKTKSYILPTFILAGIVIASAVQTEFAHNLSQNLKYDKPYFTFYLTHSTFALIFPIHLIILRFTTGIPISSYLEAIRNVLINQLSLSNTTTTTTTSWMNILRIWIKKMIYLTLILSIPSISWYISMTLSPTVDITAIYSTSAFSTYGFSLWLLNQSISKITLLSIFLAFIGVIVISTDGISDNKDGMLGRVIGDLIMLFGAIILGLYEVIYKLALPEGHGGVSNHNSSSSINGYSALPTHNNDSSFSAESIEIDGEGDSSFSERTIMSIHHRPNFPHQGTDSTPTPIELTPPLSRTTSRNPINHPSNNHHHQTAKLPPALHANFITSCIGITTFLLLWPPIILLDWFNYESFSWPSGEHTWEIWRCLALVFAGGTVYNAGLMVLIGLWGPTTSSVANLLTIGLVALIDSIWLGEIPDTQTLSGVGMVCIGFGILLWEGEG</sequence>
<dbReference type="SUPFAM" id="SSF103481">
    <property type="entry name" value="Multidrug resistance efflux transporter EmrE"/>
    <property type="match status" value="2"/>
</dbReference>
<feature type="transmembrane region" description="Helical" evidence="1">
    <location>
        <begin position="182"/>
        <end position="203"/>
    </location>
</feature>
<feature type="transmembrane region" description="Helical" evidence="1">
    <location>
        <begin position="28"/>
        <end position="45"/>
    </location>
</feature>
<dbReference type="PANTHER" id="PTHR19346:SF4">
    <property type="entry name" value="SUGAR PHOSPHATE TRANSPORTER DOMAIN-CONTAINING PROTEIN"/>
    <property type="match status" value="1"/>
</dbReference>
<proteinExistence type="predicted"/>
<gene>
    <name evidence="2" type="ORF">L201_007906</name>
</gene>
<dbReference type="Proteomes" id="UP001355207">
    <property type="component" value="Chromosome 11"/>
</dbReference>
<evidence type="ECO:0000313" key="3">
    <source>
        <dbReference type="Proteomes" id="UP001355207"/>
    </source>
</evidence>
<dbReference type="InterPro" id="IPR037185">
    <property type="entry name" value="EmrE-like"/>
</dbReference>
<feature type="transmembrane region" description="Helical" evidence="1">
    <location>
        <begin position="389"/>
        <end position="410"/>
    </location>
</feature>
<dbReference type="GeneID" id="91098574"/>